<dbReference type="InterPro" id="IPR003673">
    <property type="entry name" value="CoA-Trfase_fam_III"/>
</dbReference>
<protein>
    <recommendedName>
        <fullName evidence="4">Crotonobetainyl-CoA:carnitine CoA-transferase CaiB-like acyl-CoA transferase</fullName>
    </recommendedName>
</protein>
<organism evidence="2 3">
    <name type="scientific">Nocardia neocaledoniensis</name>
    <dbReference type="NCBI Taxonomy" id="236511"/>
    <lineage>
        <taxon>Bacteria</taxon>
        <taxon>Bacillati</taxon>
        <taxon>Actinomycetota</taxon>
        <taxon>Actinomycetes</taxon>
        <taxon>Mycobacteriales</taxon>
        <taxon>Nocardiaceae</taxon>
        <taxon>Nocardia</taxon>
    </lineage>
</organism>
<dbReference type="Pfam" id="PF02515">
    <property type="entry name" value="CoA_transf_3"/>
    <property type="match status" value="1"/>
</dbReference>
<comment type="caution">
    <text evidence="2">The sequence shown here is derived from an EMBL/GenBank/DDBJ whole genome shotgun (WGS) entry which is preliminary data.</text>
</comment>
<dbReference type="PANTHER" id="PTHR48207">
    <property type="entry name" value="SUCCINATE--HYDROXYMETHYLGLUTARATE COA-TRANSFERASE"/>
    <property type="match status" value="1"/>
</dbReference>
<proteinExistence type="predicted"/>
<dbReference type="InterPro" id="IPR023606">
    <property type="entry name" value="CoA-Trfase_III_dom_1_sf"/>
</dbReference>
<dbReference type="Proteomes" id="UP000246410">
    <property type="component" value="Unassembled WGS sequence"/>
</dbReference>
<dbReference type="InterPro" id="IPR044855">
    <property type="entry name" value="CoA-Trfase_III_dom3_sf"/>
</dbReference>
<keyword evidence="1" id="KW-0808">Transferase</keyword>
<dbReference type="Gene3D" id="3.40.50.10540">
    <property type="entry name" value="Crotonobetainyl-coa:carnitine coa-transferase, domain 1"/>
    <property type="match status" value="1"/>
</dbReference>
<dbReference type="PANTHER" id="PTHR48207:SF3">
    <property type="entry name" value="SUCCINATE--HYDROXYMETHYLGLUTARATE COA-TRANSFERASE"/>
    <property type="match status" value="1"/>
</dbReference>
<keyword evidence="3" id="KW-1185">Reference proteome</keyword>
<evidence type="ECO:0000313" key="2">
    <source>
        <dbReference type="EMBL" id="PWV67556.1"/>
    </source>
</evidence>
<accession>A0A317N102</accession>
<evidence type="ECO:0000313" key="3">
    <source>
        <dbReference type="Proteomes" id="UP000246410"/>
    </source>
</evidence>
<evidence type="ECO:0000256" key="1">
    <source>
        <dbReference type="ARBA" id="ARBA00022679"/>
    </source>
</evidence>
<gene>
    <name evidence="2" type="ORF">DFR69_1216</name>
</gene>
<evidence type="ECO:0008006" key="4">
    <source>
        <dbReference type="Google" id="ProtNLM"/>
    </source>
</evidence>
<dbReference type="RefSeq" id="WP_110041627.1">
    <property type="nucleotide sequence ID" value="NZ_QGTL01000021.1"/>
</dbReference>
<dbReference type="InterPro" id="IPR050483">
    <property type="entry name" value="CoA-transferase_III_domain"/>
</dbReference>
<name>A0A317N102_9NOCA</name>
<dbReference type="Gene3D" id="3.30.1540.10">
    <property type="entry name" value="formyl-coa transferase, domain 3"/>
    <property type="match status" value="1"/>
</dbReference>
<dbReference type="EMBL" id="QGTL01000021">
    <property type="protein sequence ID" value="PWV67556.1"/>
    <property type="molecule type" value="Genomic_DNA"/>
</dbReference>
<dbReference type="AlphaFoldDB" id="A0A317N102"/>
<sequence length="417" mass="44425">MSESTTQRAQPLSGLRVLDLTVALAGPYGTLLLAGLGAEVIKIESPVGGDIARFNPPFHGRGGIHFDAVSEGDISLSILARARQKKSITLDLKSPEGRALFFRLAEDADVVFENLSDGTVQRLGVDYESVRAANPRIVYCSVNGLGAPSMYPGVKAMDITVQALSGLMDTTGFADGPPIRTGVAISDMLAPLYAVIGLQSALLQRTVTGEGQHVQVSMLECVTSLLPFEHPDVLQRHGFPARSGNSHSRLAPFGVYPTSDGYVSIAAASDTWARSIFEAIGLPDLIDDERFAGRGPRAVNAAVLDELIEAWTRGHTSAEVIEELNVRRGVPCVPVRTALEALADPALFERGALQRLEDPRVGPIDAVAGGIPIHMSGSRVGLDQPAAELGTHNDEVYRDLLGLDADELEALKVKRVI</sequence>
<dbReference type="SUPFAM" id="SSF89796">
    <property type="entry name" value="CoA-transferase family III (CaiB/BaiF)"/>
    <property type="match status" value="1"/>
</dbReference>
<dbReference type="GO" id="GO:0008410">
    <property type="term" value="F:CoA-transferase activity"/>
    <property type="evidence" value="ECO:0007669"/>
    <property type="project" value="TreeGrafter"/>
</dbReference>
<reference evidence="2 3" key="1">
    <citation type="submission" date="2018-05" db="EMBL/GenBank/DDBJ databases">
        <title>Genomic Encyclopedia of Type Strains, Phase IV (KMG-IV): sequencing the most valuable type-strain genomes for metagenomic binning, comparative biology and taxonomic classification.</title>
        <authorList>
            <person name="Goeker M."/>
        </authorList>
    </citation>
    <scope>NUCLEOTIDE SEQUENCE [LARGE SCALE GENOMIC DNA]</scope>
    <source>
        <strain evidence="2 3">DSM 44717</strain>
    </source>
</reference>